<evidence type="ECO:0000259" key="6">
    <source>
        <dbReference type="Pfam" id="PF00808"/>
    </source>
</evidence>
<evidence type="ECO:0000256" key="4">
    <source>
        <dbReference type="ARBA" id="ARBA00042096"/>
    </source>
</evidence>
<feature type="region of interest" description="Disordered" evidence="5">
    <location>
        <begin position="164"/>
        <end position="233"/>
    </location>
</feature>
<evidence type="ECO:0000256" key="5">
    <source>
        <dbReference type="SAM" id="MobiDB-lite"/>
    </source>
</evidence>
<feature type="region of interest" description="Disordered" evidence="5">
    <location>
        <begin position="1"/>
        <end position="22"/>
    </location>
</feature>
<proteinExistence type="predicted"/>
<dbReference type="InterPro" id="IPR051377">
    <property type="entry name" value="DNA_Pol-Epsilon_Subunit"/>
</dbReference>
<dbReference type="Pfam" id="PF00808">
    <property type="entry name" value="CBFD_NFYB_HMF"/>
    <property type="match status" value="1"/>
</dbReference>
<dbReference type="AlphaFoldDB" id="A0A3G2S8X8"/>
<keyword evidence="7" id="KW-0548">Nucleotidyltransferase</keyword>
<dbReference type="GO" id="GO:0008622">
    <property type="term" value="C:epsilon DNA polymerase complex"/>
    <property type="evidence" value="ECO:0007669"/>
    <property type="project" value="TreeGrafter"/>
</dbReference>
<dbReference type="Proteomes" id="UP000269793">
    <property type="component" value="Chromosome VI"/>
</dbReference>
<evidence type="ECO:0000256" key="2">
    <source>
        <dbReference type="ARBA" id="ARBA00023242"/>
    </source>
</evidence>
<accession>A0A3G2S8X8</accession>
<evidence type="ECO:0000256" key="3">
    <source>
        <dbReference type="ARBA" id="ARBA00039775"/>
    </source>
</evidence>
<dbReference type="GO" id="GO:0046982">
    <property type="term" value="F:protein heterodimerization activity"/>
    <property type="evidence" value="ECO:0007669"/>
    <property type="project" value="InterPro"/>
</dbReference>
<keyword evidence="7" id="KW-0808">Transferase</keyword>
<reference evidence="7 8" key="1">
    <citation type="submission" date="2018-10" db="EMBL/GenBank/DDBJ databases">
        <title>Complete genome sequence of Malassezia restricta CBS 7877.</title>
        <authorList>
            <person name="Morand S.C."/>
            <person name="Bertignac M."/>
            <person name="Iltis A."/>
            <person name="Kolder I."/>
            <person name="Pirovano W."/>
            <person name="Jourdain R."/>
            <person name="Clavaud C."/>
        </authorList>
    </citation>
    <scope>NUCLEOTIDE SEQUENCE [LARGE SCALE GENOMIC DNA]</scope>
    <source>
        <strain evidence="7 8">CBS 7877</strain>
    </source>
</reference>
<dbReference type="CDD" id="cd22928">
    <property type="entry name" value="HFD_POLE3_DPB4"/>
    <property type="match status" value="1"/>
</dbReference>
<evidence type="ECO:0000256" key="1">
    <source>
        <dbReference type="ARBA" id="ARBA00004123"/>
    </source>
</evidence>
<dbReference type="GO" id="GO:0006272">
    <property type="term" value="P:leading strand elongation"/>
    <property type="evidence" value="ECO:0007669"/>
    <property type="project" value="TreeGrafter"/>
</dbReference>
<protein>
    <recommendedName>
        <fullName evidence="3">DNA polymerase epsilon subunit D</fullName>
    </recommendedName>
    <alternativeName>
        <fullName evidence="4">DNA polymerase II subunit D</fullName>
    </alternativeName>
</protein>
<dbReference type="GO" id="GO:0008623">
    <property type="term" value="C:CHRAC"/>
    <property type="evidence" value="ECO:0007669"/>
    <property type="project" value="TreeGrafter"/>
</dbReference>
<dbReference type="InterPro" id="IPR009072">
    <property type="entry name" value="Histone-fold"/>
</dbReference>
<dbReference type="VEuPathDB" id="FungiDB:DNF11_3370"/>
<name>A0A3G2S8X8_MALR7</name>
<keyword evidence="2" id="KW-0539">Nucleus</keyword>
<evidence type="ECO:0000313" key="7">
    <source>
        <dbReference type="EMBL" id="AYO44320.1"/>
    </source>
</evidence>
<dbReference type="GO" id="GO:0031507">
    <property type="term" value="P:heterochromatin formation"/>
    <property type="evidence" value="ECO:0007669"/>
    <property type="project" value="TreeGrafter"/>
</dbReference>
<dbReference type="OrthoDB" id="1707486at2759"/>
<comment type="subcellular location">
    <subcellularLocation>
        <location evidence="1">Nucleus</location>
    </subcellularLocation>
</comment>
<gene>
    <name evidence="7" type="primary">dpb4</name>
    <name evidence="7" type="ORF">DNF11_3370</name>
</gene>
<dbReference type="GO" id="GO:0031490">
    <property type="term" value="F:chromatin DNA binding"/>
    <property type="evidence" value="ECO:0007669"/>
    <property type="project" value="TreeGrafter"/>
</dbReference>
<dbReference type="PANTHER" id="PTHR46172:SF1">
    <property type="entry name" value="DNA POLYMERASE EPSILON SUBUNIT 3"/>
    <property type="match status" value="1"/>
</dbReference>
<dbReference type="InterPro" id="IPR003958">
    <property type="entry name" value="CBFA_NFYB_domain"/>
</dbReference>
<dbReference type="SUPFAM" id="SSF47113">
    <property type="entry name" value="Histone-fold"/>
    <property type="match status" value="1"/>
</dbReference>
<dbReference type="Gene3D" id="1.10.20.10">
    <property type="entry name" value="Histone, subunit A"/>
    <property type="match status" value="1"/>
</dbReference>
<dbReference type="GO" id="GO:0016779">
    <property type="term" value="F:nucleotidyltransferase activity"/>
    <property type="evidence" value="ECO:0007669"/>
    <property type="project" value="UniProtKB-KW"/>
</dbReference>
<keyword evidence="8" id="KW-1185">Reference proteome</keyword>
<dbReference type="GO" id="GO:0006974">
    <property type="term" value="P:DNA damage response"/>
    <property type="evidence" value="ECO:0007669"/>
    <property type="project" value="TreeGrafter"/>
</dbReference>
<dbReference type="EMBL" id="CP033153">
    <property type="protein sequence ID" value="AYO44320.1"/>
    <property type="molecule type" value="Genomic_DNA"/>
</dbReference>
<organism evidence="7 8">
    <name type="scientific">Malassezia restricta (strain ATCC 96810 / NBRC 103918 / CBS 7877)</name>
    <name type="common">Seborrheic dermatitis infection agent</name>
    <dbReference type="NCBI Taxonomy" id="425264"/>
    <lineage>
        <taxon>Eukaryota</taxon>
        <taxon>Fungi</taxon>
        <taxon>Dikarya</taxon>
        <taxon>Basidiomycota</taxon>
        <taxon>Ustilaginomycotina</taxon>
        <taxon>Malasseziomycetes</taxon>
        <taxon>Malasseziales</taxon>
        <taxon>Malasseziaceae</taxon>
        <taxon>Malassezia</taxon>
    </lineage>
</organism>
<dbReference type="PANTHER" id="PTHR46172">
    <property type="entry name" value="DNA POLYMERASE EPSILON SUBUNIT 3"/>
    <property type="match status" value="1"/>
</dbReference>
<feature type="compositionally biased region" description="Polar residues" evidence="5">
    <location>
        <begin position="219"/>
        <end position="233"/>
    </location>
</feature>
<feature type="domain" description="Transcription factor CBF/NF-Y/archaeal histone" evidence="6">
    <location>
        <begin position="69"/>
        <end position="133"/>
    </location>
</feature>
<feature type="compositionally biased region" description="Low complexity" evidence="5">
    <location>
        <begin position="178"/>
        <end position="206"/>
    </location>
</feature>
<sequence>MRVSRRNVERPSPCIMGTDATERINETAPEVDEHENAESMKENLELSARNMSATNAAGGTFGLGLDQFELPKASIAKIARTDIPEFMQLRKDTMTALVKSASVFVSYLTAASHDVAIARGSKTISANNVMDAMRELDFPAPMRKELRIQLEAYRDLQQKHAAAKAEAAAQSRERAKAARAAASAASDAPPTEMTATGAATDTMDVDQGNMPDASHIDETSSAPIPVQPNSMET</sequence>
<evidence type="ECO:0000313" key="8">
    <source>
        <dbReference type="Proteomes" id="UP000269793"/>
    </source>
</evidence>
<dbReference type="STRING" id="425264.A0A3G2S8X8"/>